<keyword evidence="6" id="KW-1185">Reference proteome</keyword>
<organism evidence="5 6">
    <name type="scientific">Mycoemilia scoparia</name>
    <dbReference type="NCBI Taxonomy" id="417184"/>
    <lineage>
        <taxon>Eukaryota</taxon>
        <taxon>Fungi</taxon>
        <taxon>Fungi incertae sedis</taxon>
        <taxon>Zoopagomycota</taxon>
        <taxon>Kickxellomycotina</taxon>
        <taxon>Kickxellomycetes</taxon>
        <taxon>Kickxellales</taxon>
        <taxon>Kickxellaceae</taxon>
        <taxon>Mycoemilia</taxon>
    </lineage>
</organism>
<evidence type="ECO:0000313" key="5">
    <source>
        <dbReference type="EMBL" id="KAJ1917176.1"/>
    </source>
</evidence>
<keyword evidence="2" id="KW-0689">Ribosomal protein</keyword>
<evidence type="ECO:0000256" key="1">
    <source>
        <dbReference type="ARBA" id="ARBA00008760"/>
    </source>
</evidence>
<proteinExistence type="inferred from homology"/>
<accession>A0A9W8DPD2</accession>
<dbReference type="Pfam" id="PF00830">
    <property type="entry name" value="Ribosomal_L28"/>
    <property type="match status" value="1"/>
</dbReference>
<protein>
    <recommendedName>
        <fullName evidence="4">Large ribosomal subunit protein bL28m</fullName>
    </recommendedName>
</protein>
<dbReference type="OrthoDB" id="361870at2759"/>
<dbReference type="AlphaFoldDB" id="A0A9W8DPD2"/>
<dbReference type="Proteomes" id="UP001150538">
    <property type="component" value="Unassembled WGS sequence"/>
</dbReference>
<dbReference type="HAMAP" id="MF_00373">
    <property type="entry name" value="Ribosomal_bL28"/>
    <property type="match status" value="1"/>
</dbReference>
<reference evidence="5" key="1">
    <citation type="submission" date="2022-07" db="EMBL/GenBank/DDBJ databases">
        <title>Phylogenomic reconstructions and comparative analyses of Kickxellomycotina fungi.</title>
        <authorList>
            <person name="Reynolds N.K."/>
            <person name="Stajich J.E."/>
            <person name="Barry K."/>
            <person name="Grigoriev I.V."/>
            <person name="Crous P."/>
            <person name="Smith M.E."/>
        </authorList>
    </citation>
    <scope>NUCLEOTIDE SEQUENCE</scope>
    <source>
        <strain evidence="5">NBRC 100468</strain>
    </source>
</reference>
<gene>
    <name evidence="5" type="ORF">H4219_003366</name>
</gene>
<keyword evidence="3" id="KW-0687">Ribonucleoprotein</keyword>
<comment type="caution">
    <text evidence="5">The sequence shown here is derived from an EMBL/GenBank/DDBJ whole genome shotgun (WGS) entry which is preliminary data.</text>
</comment>
<dbReference type="InterPro" id="IPR037147">
    <property type="entry name" value="Ribosomal_bL28_sf"/>
</dbReference>
<evidence type="ECO:0000313" key="6">
    <source>
        <dbReference type="Proteomes" id="UP001150538"/>
    </source>
</evidence>
<sequence>MYFLRVGGLFGRGGSVYKIADTGLFGGQKIQFGNNKPKSKHKTRRTWLPNIQTKMLYSEALDTMFKLKVTTRILRTIDKKGGLDQYLLGTKDKNIASTRGLEIKSQIKDALKKSKTLAGTQQPKILQG</sequence>
<dbReference type="EMBL" id="JANBPU010000079">
    <property type="protein sequence ID" value="KAJ1917176.1"/>
    <property type="molecule type" value="Genomic_DNA"/>
</dbReference>
<evidence type="ECO:0000256" key="3">
    <source>
        <dbReference type="ARBA" id="ARBA00023274"/>
    </source>
</evidence>
<dbReference type="FunFam" id="2.30.170.40:FF:000003">
    <property type="entry name" value="54S ribosomal protein L24"/>
    <property type="match status" value="1"/>
</dbReference>
<dbReference type="Gene3D" id="2.30.170.40">
    <property type="entry name" value="Ribosomal protein L28/L24"/>
    <property type="match status" value="1"/>
</dbReference>
<evidence type="ECO:0000256" key="4">
    <source>
        <dbReference type="ARBA" id="ARBA00035269"/>
    </source>
</evidence>
<dbReference type="InterPro" id="IPR034704">
    <property type="entry name" value="Ribosomal_bL28/bL31-like_sf"/>
</dbReference>
<dbReference type="GO" id="GO:0003735">
    <property type="term" value="F:structural constituent of ribosome"/>
    <property type="evidence" value="ECO:0007669"/>
    <property type="project" value="InterPro"/>
</dbReference>
<dbReference type="PANTHER" id="PTHR13528">
    <property type="entry name" value="39S RIBOSOMAL PROTEIN L28, MITOCHONDRIAL"/>
    <property type="match status" value="1"/>
</dbReference>
<dbReference type="PANTHER" id="PTHR13528:SF2">
    <property type="entry name" value="LARGE RIBOSOMAL SUBUNIT PROTEIN BL28M"/>
    <property type="match status" value="1"/>
</dbReference>
<dbReference type="GO" id="GO:0005762">
    <property type="term" value="C:mitochondrial large ribosomal subunit"/>
    <property type="evidence" value="ECO:0007669"/>
    <property type="project" value="TreeGrafter"/>
</dbReference>
<name>A0A9W8DPD2_9FUNG</name>
<dbReference type="SUPFAM" id="SSF143800">
    <property type="entry name" value="L28p-like"/>
    <property type="match status" value="1"/>
</dbReference>
<dbReference type="InterPro" id="IPR026569">
    <property type="entry name" value="Ribosomal_bL28"/>
</dbReference>
<evidence type="ECO:0000256" key="2">
    <source>
        <dbReference type="ARBA" id="ARBA00022980"/>
    </source>
</evidence>
<comment type="similarity">
    <text evidence="1">Belongs to the bacterial ribosomal protein bL28 family.</text>
</comment>